<dbReference type="Gene3D" id="1.10.3720.10">
    <property type="entry name" value="MetI-like"/>
    <property type="match status" value="1"/>
</dbReference>
<dbReference type="AlphaFoldDB" id="A0A6N9YU21"/>
<evidence type="ECO:0000256" key="6">
    <source>
        <dbReference type="ARBA" id="ARBA00023136"/>
    </source>
</evidence>
<feature type="domain" description="ABC transmembrane type-1" evidence="8">
    <location>
        <begin position="73"/>
        <end position="265"/>
    </location>
</feature>
<feature type="transmembrane region" description="Helical" evidence="7">
    <location>
        <begin position="244"/>
        <end position="265"/>
    </location>
</feature>
<dbReference type="Pfam" id="PF00528">
    <property type="entry name" value="BPD_transp_1"/>
    <property type="match status" value="1"/>
</dbReference>
<name>A0A6N9YU21_9ACTN</name>
<dbReference type="PANTHER" id="PTHR32243:SF18">
    <property type="entry name" value="INNER MEMBRANE ABC TRANSPORTER PERMEASE PROTEIN YCJP"/>
    <property type="match status" value="1"/>
</dbReference>
<feature type="transmembrane region" description="Helical" evidence="7">
    <location>
        <begin position="12"/>
        <end position="32"/>
    </location>
</feature>
<organism evidence="9 10">
    <name type="scientific">Phytoactinopolyspora alkaliphila</name>
    <dbReference type="NCBI Taxonomy" id="1783498"/>
    <lineage>
        <taxon>Bacteria</taxon>
        <taxon>Bacillati</taxon>
        <taxon>Actinomycetota</taxon>
        <taxon>Actinomycetes</taxon>
        <taxon>Jiangellales</taxon>
        <taxon>Jiangellaceae</taxon>
        <taxon>Phytoactinopolyspora</taxon>
    </lineage>
</organism>
<evidence type="ECO:0000259" key="8">
    <source>
        <dbReference type="PROSITE" id="PS50928"/>
    </source>
</evidence>
<protein>
    <submittedName>
        <fullName evidence="9">Carbohydrate ABC transporter permease</fullName>
    </submittedName>
</protein>
<evidence type="ECO:0000256" key="1">
    <source>
        <dbReference type="ARBA" id="ARBA00004651"/>
    </source>
</evidence>
<dbReference type="CDD" id="cd06261">
    <property type="entry name" value="TM_PBP2"/>
    <property type="match status" value="1"/>
</dbReference>
<feature type="transmembrane region" description="Helical" evidence="7">
    <location>
        <begin position="108"/>
        <end position="131"/>
    </location>
</feature>
<keyword evidence="6 7" id="KW-0472">Membrane</keyword>
<feature type="transmembrane region" description="Helical" evidence="7">
    <location>
        <begin position="143"/>
        <end position="164"/>
    </location>
</feature>
<evidence type="ECO:0000256" key="3">
    <source>
        <dbReference type="ARBA" id="ARBA00022475"/>
    </source>
</evidence>
<comment type="subcellular location">
    <subcellularLocation>
        <location evidence="1 7">Cell membrane</location>
        <topology evidence="1 7">Multi-pass membrane protein</topology>
    </subcellularLocation>
</comment>
<keyword evidence="10" id="KW-1185">Reference proteome</keyword>
<evidence type="ECO:0000256" key="2">
    <source>
        <dbReference type="ARBA" id="ARBA00022448"/>
    </source>
</evidence>
<dbReference type="InterPro" id="IPR035906">
    <property type="entry name" value="MetI-like_sf"/>
</dbReference>
<dbReference type="InterPro" id="IPR050901">
    <property type="entry name" value="BP-dep_ABC_trans_perm"/>
</dbReference>
<comment type="caution">
    <text evidence="9">The sequence shown here is derived from an EMBL/GenBank/DDBJ whole genome shotgun (WGS) entry which is preliminary data.</text>
</comment>
<comment type="similarity">
    <text evidence="7">Belongs to the binding-protein-dependent transport system permease family.</text>
</comment>
<reference evidence="9 10" key="1">
    <citation type="submission" date="2020-02" db="EMBL/GenBank/DDBJ databases">
        <authorList>
            <person name="Li X.-J."/>
            <person name="Feng X.-M."/>
        </authorList>
    </citation>
    <scope>NUCLEOTIDE SEQUENCE [LARGE SCALE GENOMIC DNA]</scope>
    <source>
        <strain evidence="9 10">CGMCC 4.7225</strain>
    </source>
</reference>
<dbReference type="PANTHER" id="PTHR32243">
    <property type="entry name" value="MALTOSE TRANSPORT SYSTEM PERMEASE-RELATED"/>
    <property type="match status" value="1"/>
</dbReference>
<gene>
    <name evidence="9" type="ORF">G1H11_23690</name>
</gene>
<dbReference type="SUPFAM" id="SSF161098">
    <property type="entry name" value="MetI-like"/>
    <property type="match status" value="1"/>
</dbReference>
<dbReference type="Proteomes" id="UP000469185">
    <property type="component" value="Unassembled WGS sequence"/>
</dbReference>
<feature type="transmembrane region" description="Helical" evidence="7">
    <location>
        <begin position="185"/>
        <end position="210"/>
    </location>
</feature>
<dbReference type="GO" id="GO:0055085">
    <property type="term" value="P:transmembrane transport"/>
    <property type="evidence" value="ECO:0007669"/>
    <property type="project" value="InterPro"/>
</dbReference>
<evidence type="ECO:0000313" key="9">
    <source>
        <dbReference type="EMBL" id="NED98308.1"/>
    </source>
</evidence>
<dbReference type="PROSITE" id="PS50928">
    <property type="entry name" value="ABC_TM1"/>
    <property type="match status" value="1"/>
</dbReference>
<keyword evidence="3" id="KW-1003">Cell membrane</keyword>
<sequence>MFRDSAVRVIGRYGSLVVVMGFILLPGLWLLVSSLKTNQTIFSSTPSWLVEEGTLDHYAWALGGRGLDMTRLMGNTLIVCVLTAAITAFFACLAGYGLARYQGKGARVAIIGLLIAQMVQGPMIMLPWYQIAMNLQLLDTRTILVLIYQTMTLPAAVWLMSGFFKNVPTELEDAAQMDGAGRLRTLTSVILPLTKPGLVAVGLYAFILAWNDYQYALIMTNSSSTRTVQIGIAQVMESMGAQNWGGILAAGVLAVVPVVVLFALAQRYLIQGLTAGAVKN</sequence>
<dbReference type="GO" id="GO:0005886">
    <property type="term" value="C:plasma membrane"/>
    <property type="evidence" value="ECO:0007669"/>
    <property type="project" value="UniProtKB-SubCell"/>
</dbReference>
<evidence type="ECO:0000313" key="10">
    <source>
        <dbReference type="Proteomes" id="UP000469185"/>
    </source>
</evidence>
<keyword evidence="5 7" id="KW-1133">Transmembrane helix</keyword>
<feature type="transmembrane region" description="Helical" evidence="7">
    <location>
        <begin position="72"/>
        <end position="96"/>
    </location>
</feature>
<dbReference type="InterPro" id="IPR000515">
    <property type="entry name" value="MetI-like"/>
</dbReference>
<dbReference type="EMBL" id="JAAGOB010000018">
    <property type="protein sequence ID" value="NED98308.1"/>
    <property type="molecule type" value="Genomic_DNA"/>
</dbReference>
<accession>A0A6N9YU21</accession>
<evidence type="ECO:0000256" key="5">
    <source>
        <dbReference type="ARBA" id="ARBA00022989"/>
    </source>
</evidence>
<proteinExistence type="inferred from homology"/>
<keyword evidence="4 7" id="KW-0812">Transmembrane</keyword>
<evidence type="ECO:0000256" key="7">
    <source>
        <dbReference type="RuleBase" id="RU363032"/>
    </source>
</evidence>
<dbReference type="RefSeq" id="WP_163821090.1">
    <property type="nucleotide sequence ID" value="NZ_JAAGOB010000018.1"/>
</dbReference>
<keyword evidence="2 7" id="KW-0813">Transport</keyword>
<evidence type="ECO:0000256" key="4">
    <source>
        <dbReference type="ARBA" id="ARBA00022692"/>
    </source>
</evidence>